<feature type="transmembrane region" description="Helical" evidence="7">
    <location>
        <begin position="36"/>
        <end position="56"/>
    </location>
</feature>
<dbReference type="KEGG" id="mpu:MYPU_6080"/>
<evidence type="ECO:0000256" key="5">
    <source>
        <dbReference type="ARBA" id="ARBA00022989"/>
    </source>
</evidence>
<evidence type="ECO:0000259" key="8">
    <source>
        <dbReference type="PROSITE" id="PS50928"/>
    </source>
</evidence>
<dbReference type="RefSeq" id="WP_010925409.1">
    <property type="nucleotide sequence ID" value="NC_002771.1"/>
</dbReference>
<sequence length="369" mass="42893">MLKISNFLLKIKSYFFINNNSFIVFLKEFFSKKTNIIFSLLFLFLLLFLTFSYFLVDPNINEPISKNFIFSKNLPPSFLPIIQRQIIPGDESLFLTKIKEQNPDFYLTFSQIKNQSNQVVSDYVSVSYDAYGLLKILDGFDKKVLLGTNQLGQNNYSRLIISIFEVFILAIFVNFFQIIISIFIGSFLALYFKKTFSKISLSIYKFFLSIPFLLISILLFSFISFNFWSALLIFSIISSFSFVFIAYNKAKEIMQEEFFISSIALGYSKLNLITKVLFWRIFFDALVLLFDNLIMIFLTITTMVFLNVNNINNTNNIGSVLKDALELAKFNPLYISVYTIIFCSLLFLTKIVLLNIHKSQVKKQGVYNE</sequence>
<dbReference type="PIR" id="H90587">
    <property type="entry name" value="H90587"/>
</dbReference>
<dbReference type="STRING" id="272635.gene:17577215"/>
<accession>Q98PW1</accession>
<proteinExistence type="inferred from homology"/>
<dbReference type="SUPFAM" id="SSF161098">
    <property type="entry name" value="MetI-like"/>
    <property type="match status" value="1"/>
</dbReference>
<dbReference type="PANTHER" id="PTHR43386:SF1">
    <property type="entry name" value="D,D-DIPEPTIDE TRANSPORT SYSTEM PERMEASE PROTEIN DDPC-RELATED"/>
    <property type="match status" value="1"/>
</dbReference>
<dbReference type="GO" id="GO:0005886">
    <property type="term" value="C:plasma membrane"/>
    <property type="evidence" value="ECO:0007669"/>
    <property type="project" value="UniProtKB-SubCell"/>
</dbReference>
<evidence type="ECO:0000256" key="6">
    <source>
        <dbReference type="ARBA" id="ARBA00023136"/>
    </source>
</evidence>
<dbReference type="PANTHER" id="PTHR43386">
    <property type="entry name" value="OLIGOPEPTIDE TRANSPORT SYSTEM PERMEASE PROTEIN APPC"/>
    <property type="match status" value="1"/>
</dbReference>
<keyword evidence="5 7" id="KW-1133">Transmembrane helix</keyword>
<gene>
    <name evidence="9" type="ordered locus">MYPU_6080</name>
</gene>
<dbReference type="Pfam" id="PF00528">
    <property type="entry name" value="BPD_transp_1"/>
    <property type="match status" value="1"/>
</dbReference>
<dbReference type="InterPro" id="IPR035906">
    <property type="entry name" value="MetI-like_sf"/>
</dbReference>
<dbReference type="GO" id="GO:0055085">
    <property type="term" value="P:transmembrane transport"/>
    <property type="evidence" value="ECO:0007669"/>
    <property type="project" value="InterPro"/>
</dbReference>
<evidence type="ECO:0000256" key="7">
    <source>
        <dbReference type="RuleBase" id="RU363032"/>
    </source>
</evidence>
<evidence type="ECO:0000256" key="1">
    <source>
        <dbReference type="ARBA" id="ARBA00004651"/>
    </source>
</evidence>
<feature type="transmembrane region" description="Helical" evidence="7">
    <location>
        <begin position="204"/>
        <end position="223"/>
    </location>
</feature>
<dbReference type="BioCyc" id="MPUL272635:G1GT6-618-MONOMER"/>
<keyword evidence="6 7" id="KW-0472">Membrane</keyword>
<dbReference type="EMBL" id="AL445565">
    <property type="protein sequence ID" value="CAC13781.1"/>
    <property type="molecule type" value="Genomic_DNA"/>
</dbReference>
<comment type="subcellular location">
    <subcellularLocation>
        <location evidence="1 7">Cell membrane</location>
        <topology evidence="1 7">Multi-pass membrane protein</topology>
    </subcellularLocation>
</comment>
<feature type="transmembrane region" description="Helical" evidence="7">
    <location>
        <begin position="333"/>
        <end position="353"/>
    </location>
</feature>
<keyword evidence="3" id="KW-1003">Cell membrane</keyword>
<dbReference type="eggNOG" id="COG1173">
    <property type="taxonomic scope" value="Bacteria"/>
</dbReference>
<organism evidence="10">
    <name type="scientific">Mycoplasmopsis pulmonis (strain UAB CTIP)</name>
    <name type="common">Mycoplasma pulmonis</name>
    <dbReference type="NCBI Taxonomy" id="272635"/>
    <lineage>
        <taxon>Bacteria</taxon>
        <taxon>Bacillati</taxon>
        <taxon>Mycoplasmatota</taxon>
        <taxon>Mycoplasmoidales</taxon>
        <taxon>Metamycoplasmataceae</taxon>
        <taxon>Mycoplasmopsis</taxon>
    </lineage>
</organism>
<evidence type="ECO:0000313" key="10">
    <source>
        <dbReference type="Proteomes" id="UP000000528"/>
    </source>
</evidence>
<keyword evidence="4 7" id="KW-0812">Transmembrane</keyword>
<dbReference type="InterPro" id="IPR050366">
    <property type="entry name" value="BP-dependent_transpt_permease"/>
</dbReference>
<feature type="transmembrane region" description="Helical" evidence="7">
    <location>
        <begin position="159"/>
        <end position="192"/>
    </location>
</feature>
<feature type="transmembrane region" description="Helical" evidence="7">
    <location>
        <begin position="277"/>
        <end position="306"/>
    </location>
</feature>
<dbReference type="HOGENOM" id="CLU_749683_0_0_14"/>
<comment type="similarity">
    <text evidence="7">Belongs to the binding-protein-dependent transport system permease family.</text>
</comment>
<evidence type="ECO:0000256" key="4">
    <source>
        <dbReference type="ARBA" id="ARBA00022692"/>
    </source>
</evidence>
<dbReference type="Proteomes" id="UP000000528">
    <property type="component" value="Chromosome"/>
</dbReference>
<evidence type="ECO:0000256" key="2">
    <source>
        <dbReference type="ARBA" id="ARBA00022448"/>
    </source>
</evidence>
<dbReference type="AlphaFoldDB" id="Q98PW1"/>
<name>Q98PW1_MYCPU</name>
<feature type="domain" description="ABC transmembrane type-1" evidence="8">
    <location>
        <begin position="167"/>
        <end position="353"/>
    </location>
</feature>
<keyword evidence="2 7" id="KW-0813">Transport</keyword>
<dbReference type="InterPro" id="IPR000515">
    <property type="entry name" value="MetI-like"/>
</dbReference>
<evidence type="ECO:0000256" key="3">
    <source>
        <dbReference type="ARBA" id="ARBA00022475"/>
    </source>
</evidence>
<feature type="transmembrane region" description="Helical" evidence="7">
    <location>
        <begin position="229"/>
        <end position="247"/>
    </location>
</feature>
<dbReference type="PROSITE" id="PS50928">
    <property type="entry name" value="ABC_TM1"/>
    <property type="match status" value="1"/>
</dbReference>
<evidence type="ECO:0000313" key="9">
    <source>
        <dbReference type="EMBL" id="CAC13781.1"/>
    </source>
</evidence>
<keyword evidence="10" id="KW-1185">Reference proteome</keyword>
<protein>
    <recommendedName>
        <fullName evidence="8">ABC transmembrane type-1 domain-containing protein</fullName>
    </recommendedName>
</protein>
<reference evidence="9 10" key="1">
    <citation type="journal article" date="2001" name="Nucleic Acids Res.">
        <title>The complete genome sequence of the murine respiratory pathogen Mycoplasma pulmonis.</title>
        <authorList>
            <person name="Chambaud I."/>
            <person name="Heilig R."/>
            <person name="Ferris S."/>
            <person name="Barbe V."/>
            <person name="Samson D."/>
            <person name="Galisson F."/>
            <person name="Moszer I."/>
            <person name="Dybvig K."/>
            <person name="Wroblewski H."/>
            <person name="Viari A."/>
            <person name="Rocha E.P.C."/>
            <person name="Blanchard A."/>
        </authorList>
    </citation>
    <scope>NUCLEOTIDE SEQUENCE [LARGE SCALE GENOMIC DNA]</scope>
    <source>
        <strain evidence="9 10">UAB CTIP</strain>
    </source>
</reference>